<dbReference type="InterPro" id="IPR000210">
    <property type="entry name" value="BTB/POZ_dom"/>
</dbReference>
<gene>
    <name evidence="7" type="ORF">SI8410_06008759</name>
</gene>
<organism evidence="7 8">
    <name type="scientific">Spirodela intermedia</name>
    <name type="common">Intermediate duckweed</name>
    <dbReference type="NCBI Taxonomy" id="51605"/>
    <lineage>
        <taxon>Eukaryota</taxon>
        <taxon>Viridiplantae</taxon>
        <taxon>Streptophyta</taxon>
        <taxon>Embryophyta</taxon>
        <taxon>Tracheophyta</taxon>
        <taxon>Spermatophyta</taxon>
        <taxon>Magnoliopsida</taxon>
        <taxon>Liliopsida</taxon>
        <taxon>Araceae</taxon>
        <taxon>Lemnoideae</taxon>
        <taxon>Spirodela</taxon>
    </lineage>
</organism>
<evidence type="ECO:0000256" key="2">
    <source>
        <dbReference type="ARBA" id="ARBA00004906"/>
    </source>
</evidence>
<name>A0A7I8KLT5_SPIIN</name>
<dbReference type="SMART" id="SM00225">
    <property type="entry name" value="BTB"/>
    <property type="match status" value="1"/>
</dbReference>
<feature type="domain" description="BTB" evidence="5">
    <location>
        <begin position="220"/>
        <end position="281"/>
    </location>
</feature>
<protein>
    <submittedName>
        <fullName evidence="7">Uncharacterized protein</fullName>
    </submittedName>
</protein>
<dbReference type="EMBL" id="LR746269">
    <property type="protein sequence ID" value="CAA7398094.1"/>
    <property type="molecule type" value="Genomic_DNA"/>
</dbReference>
<dbReference type="InterPro" id="IPR002083">
    <property type="entry name" value="MATH/TRAF_dom"/>
</dbReference>
<accession>A0A7I8KLT5</accession>
<dbReference type="Pfam" id="PF24570">
    <property type="entry name" value="BACK_BPM_SPOP"/>
    <property type="match status" value="1"/>
</dbReference>
<dbReference type="GO" id="GO:0071472">
    <property type="term" value="P:cellular response to salt stress"/>
    <property type="evidence" value="ECO:0007669"/>
    <property type="project" value="UniProtKB-ARBA"/>
</dbReference>
<evidence type="ECO:0000259" key="5">
    <source>
        <dbReference type="PROSITE" id="PS50097"/>
    </source>
</evidence>
<dbReference type="InterPro" id="IPR056423">
    <property type="entry name" value="BACK_BPM_SPOP"/>
</dbReference>
<evidence type="ECO:0000313" key="8">
    <source>
        <dbReference type="Proteomes" id="UP000663760"/>
    </source>
</evidence>
<dbReference type="InterPro" id="IPR011333">
    <property type="entry name" value="SKP1/BTB/POZ_sf"/>
</dbReference>
<dbReference type="InterPro" id="IPR034090">
    <property type="entry name" value="BPM_C"/>
</dbReference>
<feature type="compositionally biased region" description="Polar residues" evidence="4">
    <location>
        <begin position="37"/>
        <end position="47"/>
    </location>
</feature>
<dbReference type="InterPro" id="IPR045005">
    <property type="entry name" value="BPM1-6"/>
</dbReference>
<dbReference type="CDD" id="cd14736">
    <property type="entry name" value="BACK_AtBPM-like"/>
    <property type="match status" value="1"/>
</dbReference>
<evidence type="ECO:0000259" key="6">
    <source>
        <dbReference type="PROSITE" id="PS50144"/>
    </source>
</evidence>
<dbReference type="SMART" id="SM00061">
    <property type="entry name" value="MATH"/>
    <property type="match status" value="1"/>
</dbReference>
<evidence type="ECO:0000256" key="4">
    <source>
        <dbReference type="SAM" id="MobiDB-lite"/>
    </source>
</evidence>
<dbReference type="Gene3D" id="3.30.710.10">
    <property type="entry name" value="Potassium Channel Kv1.1, Chain A"/>
    <property type="match status" value="1"/>
</dbReference>
<dbReference type="CDD" id="cd00121">
    <property type="entry name" value="MATH"/>
    <property type="match status" value="1"/>
</dbReference>
<dbReference type="CDD" id="cd18280">
    <property type="entry name" value="BTB_POZ_BPM_plant"/>
    <property type="match status" value="1"/>
</dbReference>
<dbReference type="SUPFAM" id="SSF49599">
    <property type="entry name" value="TRAF domain-like"/>
    <property type="match status" value="1"/>
</dbReference>
<dbReference type="GO" id="GO:0016567">
    <property type="term" value="P:protein ubiquitination"/>
    <property type="evidence" value="ECO:0007669"/>
    <property type="project" value="InterPro"/>
</dbReference>
<keyword evidence="8" id="KW-1185">Reference proteome</keyword>
<reference evidence="7" key="1">
    <citation type="submission" date="2020-02" db="EMBL/GenBank/DDBJ databases">
        <authorList>
            <person name="Scholz U."/>
            <person name="Mascher M."/>
            <person name="Fiebig A."/>
        </authorList>
    </citation>
    <scope>NUCLEOTIDE SEQUENCE</scope>
</reference>
<feature type="region of interest" description="Disordered" evidence="4">
    <location>
        <begin position="1"/>
        <end position="47"/>
    </location>
</feature>
<dbReference type="PANTHER" id="PTHR26379">
    <property type="entry name" value="BTB/POZ AND MATH DOMAIN-CONTAINING PROTEIN 1"/>
    <property type="match status" value="1"/>
</dbReference>
<dbReference type="InterPro" id="IPR008974">
    <property type="entry name" value="TRAF-like"/>
</dbReference>
<dbReference type="FunFam" id="3.30.710.10:FF:000136">
    <property type="entry name" value="BTB-POZ and math domain 1"/>
    <property type="match status" value="1"/>
</dbReference>
<dbReference type="PROSITE" id="PS50144">
    <property type="entry name" value="MATH"/>
    <property type="match status" value="1"/>
</dbReference>
<dbReference type="AlphaFoldDB" id="A0A7I8KLT5"/>
<feature type="domain" description="MATH" evidence="6">
    <location>
        <begin position="50"/>
        <end position="184"/>
    </location>
</feature>
<dbReference type="Gene3D" id="1.25.40.420">
    <property type="match status" value="1"/>
</dbReference>
<comment type="pathway">
    <text evidence="2">Protein modification; protein ubiquitination.</text>
</comment>
<evidence type="ECO:0000256" key="1">
    <source>
        <dbReference type="ARBA" id="ARBA00002668"/>
    </source>
</evidence>
<dbReference type="SUPFAM" id="SSF54695">
    <property type="entry name" value="POZ domain"/>
    <property type="match status" value="1"/>
</dbReference>
<dbReference type="Pfam" id="PF22486">
    <property type="entry name" value="MATH_2"/>
    <property type="match status" value="1"/>
</dbReference>
<dbReference type="Proteomes" id="UP000663760">
    <property type="component" value="Chromosome 6"/>
</dbReference>
<dbReference type="Gene3D" id="2.60.210.10">
    <property type="entry name" value="Apoptosis, Tumor Necrosis Factor Receptor Associated Protein 2, Chain A"/>
    <property type="match status" value="1"/>
</dbReference>
<dbReference type="PROSITE" id="PS50097">
    <property type="entry name" value="BTB"/>
    <property type="match status" value="1"/>
</dbReference>
<dbReference type="Pfam" id="PF00651">
    <property type="entry name" value="BTB"/>
    <property type="match status" value="1"/>
</dbReference>
<comment type="similarity">
    <text evidence="3">Belongs to the Tdpoz family.</text>
</comment>
<evidence type="ECO:0000256" key="3">
    <source>
        <dbReference type="ARBA" id="ARBA00010846"/>
    </source>
</evidence>
<dbReference type="PANTHER" id="PTHR26379:SF293">
    <property type="entry name" value="BTB_POZ AND MATH DOMAIN-CONTAINING PROTEIN 3"/>
    <property type="match status" value="1"/>
</dbReference>
<comment type="function">
    <text evidence="1">May act as a substrate-specific adapter of an E3 ubiquitin-protein ligase complex (CUL3-RBX1-BTB) which mediates the ubiquitination and subsequent proteasomal degradation of target proteins.</text>
</comment>
<evidence type="ECO:0000313" key="7">
    <source>
        <dbReference type="EMBL" id="CAA7398094.1"/>
    </source>
</evidence>
<dbReference type="OrthoDB" id="6359816at2759"/>
<proteinExistence type="inferred from homology"/>
<sequence length="429" mass="46783">MAKLDADLNGARDGGDRAARWPSLSSAAGEPKRPAQPQLTQSKSVSETVNGSHLYTIKGYSLSKGMGPGKYISSDTFTVGGYQWAIYFYPDGKNPEDGALYVSVFIALASDGTDVRALFELTLLDQSGKEKHKVHSHFDRALESGPYTLKYKGSMWGYKRFFRRSALETSDYIKDDCLAMRCTVGVVRTRMEAPWQFSVPVPPSDMGQCLGKLLETGLGSDVVFKVGDESFRAHKLILAARSPVFRAQFFGLIGDPNIGSVAVEDVDPPVFKAMLQYIYSDLLPDAGEVGESPSMRTSTILVQHLLAAADRYGLDRLKLLCEEKLCREITPDTVAATLALAEQHQCALLKSICLKYAAVPANLGAVMQTEGFGYLEETCPSLLSDLLETIAVVDDDPSQMPLKRGGSSVEGLDLADGVDSTGRRLRRRL</sequence>